<accession>A0ABS0LLE6</accession>
<dbReference type="Proteomes" id="UP000823401">
    <property type="component" value="Unassembled WGS sequence"/>
</dbReference>
<evidence type="ECO:0000313" key="3">
    <source>
        <dbReference type="Proteomes" id="UP000823401"/>
    </source>
</evidence>
<evidence type="ECO:0000256" key="1">
    <source>
        <dbReference type="SAM" id="SignalP"/>
    </source>
</evidence>
<comment type="caution">
    <text evidence="2">The sequence shown here is derived from an EMBL/GenBank/DDBJ whole genome shotgun (WGS) entry which is preliminary data.</text>
</comment>
<feature type="signal peptide" evidence="1">
    <location>
        <begin position="1"/>
        <end position="25"/>
    </location>
</feature>
<organism evidence="2 3">
    <name type="scientific">Ruoffia tabacinasalis</name>
    <dbReference type="NCBI Taxonomy" id="87458"/>
    <lineage>
        <taxon>Bacteria</taxon>
        <taxon>Bacillati</taxon>
        <taxon>Bacillota</taxon>
        <taxon>Bacilli</taxon>
        <taxon>Lactobacillales</taxon>
        <taxon>Aerococcaceae</taxon>
        <taxon>Ruoffia</taxon>
    </lineage>
</organism>
<dbReference type="EMBL" id="JACCEL010000011">
    <property type="protein sequence ID" value="MBG9978254.1"/>
    <property type="molecule type" value="Genomic_DNA"/>
</dbReference>
<reference evidence="2 3" key="1">
    <citation type="submission" date="2020-07" db="EMBL/GenBank/DDBJ databases">
        <title>Facklamia lactis sp. nov., isolated from raw milk.</title>
        <authorList>
            <person name="Doll E.V."/>
            <person name="Huptas C."/>
            <person name="Staib L."/>
            <person name="Wenning M."/>
            <person name="Scherer S."/>
        </authorList>
    </citation>
    <scope>NUCLEOTIDE SEQUENCE [LARGE SCALE GENOMIC DNA]</scope>
    <source>
        <strain evidence="2 3">DSM 104272</strain>
    </source>
</reference>
<proteinExistence type="predicted"/>
<protein>
    <submittedName>
        <fullName evidence="2">Uncharacterized protein</fullName>
    </submittedName>
</protein>
<keyword evidence="3" id="KW-1185">Reference proteome</keyword>
<feature type="chain" id="PRO_5046974851" evidence="1">
    <location>
        <begin position="26"/>
        <end position="110"/>
    </location>
</feature>
<keyword evidence="1" id="KW-0732">Signal</keyword>
<dbReference type="RefSeq" id="WP_197104364.1">
    <property type="nucleotide sequence ID" value="NZ_JACCEL010000011.1"/>
</dbReference>
<gene>
    <name evidence="2" type="ORF">HYQ42_05585</name>
</gene>
<name>A0ABS0LLE6_9LACT</name>
<sequence length="110" mass="12456">MKKYKILLTGLLIATLVLPTSVAIAFENDNEIDISSNIIEPLDVRRMWIEMHPVYGNGPATFYYHNGYWHGYLQKVGFTPRPNSMSYYSGYVYPVDSAIPIPSKAPVEAK</sequence>
<evidence type="ECO:0000313" key="2">
    <source>
        <dbReference type="EMBL" id="MBG9978254.1"/>
    </source>
</evidence>